<feature type="region of interest" description="C-terminal hotdog fold" evidence="8">
    <location>
        <begin position="1060"/>
        <end position="1191"/>
    </location>
</feature>
<dbReference type="InterPro" id="IPR014030">
    <property type="entry name" value="Ketoacyl_synth_N"/>
</dbReference>
<evidence type="ECO:0000259" key="9">
    <source>
        <dbReference type="PROSITE" id="PS50075"/>
    </source>
</evidence>
<dbReference type="SUPFAM" id="SSF55048">
    <property type="entry name" value="Probable ACP-binding domain of malonyl-CoA ACP transacylase"/>
    <property type="match status" value="2"/>
</dbReference>
<dbReference type="SUPFAM" id="SSF53901">
    <property type="entry name" value="Thiolase-like"/>
    <property type="match status" value="2"/>
</dbReference>
<feature type="domain" description="Carrier" evidence="9">
    <location>
        <begin position="1626"/>
        <end position="1701"/>
    </location>
</feature>
<dbReference type="InterPro" id="IPR014031">
    <property type="entry name" value="Ketoacyl_synth_C"/>
</dbReference>
<dbReference type="SMART" id="SM01294">
    <property type="entry name" value="PKS_PP_betabranch"/>
    <property type="match status" value="2"/>
</dbReference>
<evidence type="ECO:0000256" key="5">
    <source>
        <dbReference type="ARBA" id="ARBA00023194"/>
    </source>
</evidence>
<comment type="caution">
    <text evidence="12">The sequence shown here is derived from an EMBL/GenBank/DDBJ whole genome shotgun (WGS) entry which is preliminary data.</text>
</comment>
<dbReference type="InterPro" id="IPR042104">
    <property type="entry name" value="PKS_dehydratase_sf"/>
</dbReference>
<evidence type="ECO:0000259" key="10">
    <source>
        <dbReference type="PROSITE" id="PS52004"/>
    </source>
</evidence>
<dbReference type="Pfam" id="PF08659">
    <property type="entry name" value="KR"/>
    <property type="match status" value="1"/>
</dbReference>
<reference evidence="12 13" key="1">
    <citation type="submission" date="2020-12" db="EMBL/GenBank/DDBJ databases">
        <title>Streptomyces typhae sp. nov., a novel endophytic actinomycete isolated from the root of cattail pollen (Typha angustifolia L.).</title>
        <authorList>
            <person name="Peng C."/>
            <person name="Liu C."/>
        </authorList>
    </citation>
    <scope>NUCLEOTIDE SEQUENCE [LARGE SCALE GENOMIC DNA]</scope>
    <source>
        <strain evidence="12 13">JCM 4753</strain>
    </source>
</reference>
<dbReference type="PROSITE" id="PS00012">
    <property type="entry name" value="PHOSPHOPANTETHEINE"/>
    <property type="match status" value="1"/>
</dbReference>
<dbReference type="CDD" id="cd08956">
    <property type="entry name" value="KR_3_FAS_SDR_x"/>
    <property type="match status" value="1"/>
</dbReference>
<dbReference type="Gene3D" id="3.40.366.10">
    <property type="entry name" value="Malonyl-Coenzyme A Acyl Carrier Protein, domain 2"/>
    <property type="match status" value="2"/>
</dbReference>
<dbReference type="PROSITE" id="PS52019">
    <property type="entry name" value="PKS_MFAS_DH"/>
    <property type="match status" value="2"/>
</dbReference>
<feature type="region of interest" description="N-terminal hotdog fold" evidence="8">
    <location>
        <begin position="2609"/>
        <end position="2731"/>
    </location>
</feature>
<dbReference type="Proteomes" id="UP000634780">
    <property type="component" value="Unassembled WGS sequence"/>
</dbReference>
<dbReference type="EMBL" id="JAEKOZ010000018">
    <property type="protein sequence ID" value="MBJ3810647.1"/>
    <property type="molecule type" value="Genomic_DNA"/>
</dbReference>
<dbReference type="Pfam" id="PF14765">
    <property type="entry name" value="PS-DH"/>
    <property type="match status" value="2"/>
</dbReference>
<keyword evidence="2" id="KW-0596">Phosphopantetheine</keyword>
<dbReference type="InterPro" id="IPR016035">
    <property type="entry name" value="Acyl_Trfase/lysoPLipase"/>
</dbReference>
<keyword evidence="5" id="KW-0045">Antibiotic biosynthesis</keyword>
<dbReference type="SUPFAM" id="SSF51735">
    <property type="entry name" value="NAD(P)-binding Rossmann-fold domains"/>
    <property type="match status" value="2"/>
</dbReference>
<evidence type="ECO:0000256" key="3">
    <source>
        <dbReference type="ARBA" id="ARBA00022553"/>
    </source>
</evidence>
<dbReference type="SMART" id="SM00822">
    <property type="entry name" value="PKS_KR"/>
    <property type="match status" value="1"/>
</dbReference>
<evidence type="ECO:0000256" key="1">
    <source>
        <dbReference type="ARBA" id="ARBA00004792"/>
    </source>
</evidence>
<feature type="domain" description="Carrier" evidence="9">
    <location>
        <begin position="2916"/>
        <end position="2991"/>
    </location>
</feature>
<evidence type="ECO:0000256" key="8">
    <source>
        <dbReference type="PROSITE-ProRule" id="PRU01363"/>
    </source>
</evidence>
<dbReference type="PANTHER" id="PTHR43775">
    <property type="entry name" value="FATTY ACID SYNTHASE"/>
    <property type="match status" value="1"/>
</dbReference>
<dbReference type="InterPro" id="IPR020841">
    <property type="entry name" value="PKS_Beta-ketoAc_synthase_dom"/>
</dbReference>
<evidence type="ECO:0000256" key="2">
    <source>
        <dbReference type="ARBA" id="ARBA00022450"/>
    </source>
</evidence>
<keyword evidence="7" id="KW-0012">Acyltransferase</keyword>
<dbReference type="RefSeq" id="WP_198897888.1">
    <property type="nucleotide sequence ID" value="NZ_JAEKOZ010000018.1"/>
</dbReference>
<dbReference type="Gene3D" id="1.10.1200.10">
    <property type="entry name" value="ACP-like"/>
    <property type="match status" value="2"/>
</dbReference>
<name>A0ABS0XBQ2_9ACTN</name>
<keyword evidence="3" id="KW-0597">Phosphoprotein</keyword>
<gene>
    <name evidence="12" type="ORF">JGB26_26680</name>
</gene>
<dbReference type="InterPro" id="IPR020807">
    <property type="entry name" value="PKS_DH"/>
</dbReference>
<feature type="region of interest" description="C-terminal hotdog fold" evidence="8">
    <location>
        <begin position="2743"/>
        <end position="2879"/>
    </location>
</feature>
<dbReference type="InterPro" id="IPR020806">
    <property type="entry name" value="PKS_PP-bd"/>
</dbReference>
<keyword evidence="13" id="KW-1185">Reference proteome</keyword>
<dbReference type="Pfam" id="PF21089">
    <property type="entry name" value="PKS_DH_N"/>
    <property type="match status" value="2"/>
</dbReference>
<dbReference type="Gene3D" id="3.10.129.110">
    <property type="entry name" value="Polyketide synthase dehydratase"/>
    <property type="match status" value="2"/>
</dbReference>
<evidence type="ECO:0000259" key="11">
    <source>
        <dbReference type="PROSITE" id="PS52019"/>
    </source>
</evidence>
<dbReference type="Pfam" id="PF00698">
    <property type="entry name" value="Acyl_transf_1"/>
    <property type="match status" value="2"/>
</dbReference>
<protein>
    <submittedName>
        <fullName evidence="12">SDR family NAD(P)-dependent oxidoreductase</fullName>
    </submittedName>
</protein>
<sequence>MDTPQTRTTDALHDSLLENEGLRQETARLTAALHEPVAIVGMSCRYPGGVSSPEQLWRLVDEGVDAIGGFPTDRGWDVEVLHDPDPGAPGRSYVREGGFLYGAAEFDADFFSISPHEAIAMDPQQRLLLEISWEAFERANIDPKSVRGSQTGIFAGVMHQHYGSWLLNPPEEIEGHFINGNLGSVASGRISYTLGLEGPAITIDTACSSSLVALHLAVRALRQGECSMALAGGVTVMSTPGPFIDFSRQRGLAPDGRCKSFSASADGTSWGEGAGMLLLERLSEATHNGHPVLAVVRGSAINEDGASNGLTAPNGSSQQRVIRQALVDAGLNGCEVQAVEAHGTGTRLGDSIEAQALLETYGQDRDQPLWLGSIKSNIGHTQAAAGIAGVIKMVMAMRHGRLPRTLHVDEPTPEVDWTGGEVELLSEARPWPQVGTVRRAAVSSFGISGTNAHVIVEAVPVAVASAEEGESTGPVPLVITAKGESALAAQAQRLLAQLTGASPPSTADLAYSLATSRATLDHRAVVIGADRSDLAAGMFALARGRTAPNVILGARPLESGTVFVFPGQGSQWVGMAAELLDSSPVFAATMAECGDVLTPYVDWDLLEAVQKSAPLDQPNVVQPILWSIMVSLAELWRWYGIRPAAVVGHSQGEIAAACVAGALSLADGAKIVALRSRAVADELVSTGGMLAVALQVEQVRERIRGYADRVSVGAVNGPASVVVSGDNDALDELAELFQSEGVRTKQLPVDYASHSAQVETVRERLLSELAEIRPGPAKVPFYSTVTGELFDTRNLDANYWYMNLRQSVLFGQTTRRILSSGHGVFVECSPHPVLLTDIEESADGMGVDVAGICSLRRNDAGQEAFLTSLAEAFVHGAPINWKAAFKGMSVRNLDLPTYPFQRQRFWLGRSPVAGDITSVGLGATAHPLLGAAVSLPEGGMLFTGRLAISTAPWLADHMVGDTVLLPGTAFVDLAVKAGDELGCGRVAELILQAPLTMPARGAVQLRLHLGHADESGRHPMTVHSRLEQSAGSWTCHASGLMEPDLAEADFDLAHWPPAGAQPIPLDEIYNRLGNDGYHYGPAFQGLRAAWRRGKETFAEVELPLEADQFILHPALFDSALHASGAGVPATGATRVPFAWRGVSLFAGGATALRVRVCGTDSFQIQLADITGAPVASVEALTTRTSGVQELSSAARSDALFRLDWPVEAEQEDDIPVHYATVGTGGLDELDDVPELVVLPLSGSGDPVAGTRATTRVALERVHEWLNSDRTESSRLVVFTRGAVAVGSEGVKDLAAAAVWGLIRTAQAEHPGRFVLVDADSTVAEAVTAAASSSEPQLALRAGKIHIPRLVRSSGGPGLTIDPDGTVLITGGTGVLGCVLARHLSRKYGARHLLLASRSGVGEDDLANLDADVTTVRCDVADRDQLAQVIEAVPQQHPLTAVVHLAGVLDDGLLSSLTTERLDTVLRPKVDAAWNLHELTLKTPLSAFVLFSSAAGTLGSVGQGGYAAANAFLDGLAQHRNALGLPALSLGWGLWEQRSGMTRHLTGADIAHMARSGIRPLPTSEGIELFDAAVGTSEPALLPIGLDLSSLDSAELSPMLRGLRGAPVRRVAASTAPSTTPPAERDTMLFDLVRTHVAAVLGHGPDMALDPQRPFNELGLNSLAAVKLRTRLGAAVGTRLPVSLVFDYPNATALVRYLKAELFGPQQLAAPGPARSRTSVEEPIAIVAMSCRYPGGISTSEELWRMVADGGDGISLFPADRGWDLDATYDPVPGQTGKCSTQQGGFLHNAADFDAELFGISPREAVAMDPQHRLLLELAWESFERGSIDPHSVRGSRIGVFTGVMYHDYGSRLTSVPKEVGAYLGSGSLGSMASGRVAYALGLEGPALSVDTACSSSLVAVHLAVQSLRRGECTMALAGGVTIMSTMDAFVTFSTQRNLAVDGRAKSFADEADGTALSEGAGILLLERLSEAQRQGHPVLAVVRGSAVNQDGASNGLTAPNGPSQERVIRQALADANLSAADIDVVEGHGTGTKLGDPIEARALLATYGQGRAPERPLWLGSIKSNIGHTQAAAGVAGIIKMVHAMQHGTLPKTLYVDAPSRHVDWSSGDVRLLTESRDWPDTGNLRRAGISSFGISGTNAHIIIEASGEMPPQETRATVPPFPVVLSGHNAQALRAQAERLQSMPAVPVTDLAFSLATGRAALGHRAAIIARDHEELAVGLCALATGAQSTRVIRGRPVSGKLALLFSGQGALLPGMGRDLYARFPVFQRAMDDVCGYFDSHLGRPLRDVMFAEPGTAEAVLFGQTMYSQCALFAVETALYRLLEYWGIAPDFIAGYSIGELTAAHIAEVLTTEAATYLVAARGRLMQTLLPGGAMLAIEATEQEVLPYLGSSVRVAAVKGPNSLVLSGEDHALAAVEVTLGRHKTKRLRTSHASHAPLMGPMAKEFLEIARNTRFHPPSLPIVSSLTGTRATNEDLTSPEYWTRQACETVRFDDALRTLETNGVRTFLELGPDGEPSVLPDHCFDAHERSVFVPALPRDDDEAVALATTIASLQVRGIAIDWQRVFAGTGVRRVDLPTYAFQRKRLWLDNGSAGAPDSSGLGQTSAEHPLLGAATHLAANGTLTLTGRLSLQTHPWLADLTENGRLIPPSMLVELALQAGQRVGCGALEKLTIEQPVALPEQGGIELQVITDAQDTNGWRAVALYARSENADATWTQHAAGSLAPLSEPEPAAPSTWPPVGAVPVDLDSLHAQHADRGYSSGPLSRCLRAAWRSGEEIYAELALPRDAETAHFGLHPALLESALLTIALLDGQDPTDMRMPTTWEGVSLYAAGSPTLRMRLTPYNSEKVALHLFNWAGTPIAVLSACRIRHVPTRALGQADGDQEELASPINHQQPQSAALTQRVSELSDPAGKELLLEVVRGHVAATLGYTSTSEIDPEQEFTQLGADSLSILELILVIGKEIGMELPSTLTFDYPTPASLADYLLERLRRC</sequence>
<dbReference type="InterPro" id="IPR036736">
    <property type="entry name" value="ACP-like_sf"/>
</dbReference>
<dbReference type="SMART" id="SM00826">
    <property type="entry name" value="PKS_DH"/>
    <property type="match status" value="2"/>
</dbReference>
<evidence type="ECO:0000256" key="4">
    <source>
        <dbReference type="ARBA" id="ARBA00022679"/>
    </source>
</evidence>
<feature type="domain" description="PKS/mFAS DH" evidence="11">
    <location>
        <begin position="2609"/>
        <end position="2879"/>
    </location>
</feature>
<dbReference type="PROSITE" id="PS50075">
    <property type="entry name" value="CARRIER"/>
    <property type="match status" value="2"/>
</dbReference>
<dbReference type="Gene3D" id="3.40.50.720">
    <property type="entry name" value="NAD(P)-binding Rossmann-like Domain"/>
    <property type="match status" value="1"/>
</dbReference>
<dbReference type="PROSITE" id="PS52004">
    <property type="entry name" value="KS3_2"/>
    <property type="match status" value="2"/>
</dbReference>
<dbReference type="InterPro" id="IPR016039">
    <property type="entry name" value="Thiolase-like"/>
</dbReference>
<accession>A0ABS0XBQ2</accession>
<evidence type="ECO:0000256" key="7">
    <source>
        <dbReference type="ARBA" id="ARBA00023315"/>
    </source>
</evidence>
<dbReference type="InterPro" id="IPR055123">
    <property type="entry name" value="SpnB-like_Rossmann"/>
</dbReference>
<dbReference type="InterPro" id="IPR057326">
    <property type="entry name" value="KR_dom"/>
</dbReference>
<dbReference type="InterPro" id="IPR006162">
    <property type="entry name" value="Ppantetheine_attach_site"/>
</dbReference>
<evidence type="ECO:0000313" key="13">
    <source>
        <dbReference type="Proteomes" id="UP000634780"/>
    </source>
</evidence>
<dbReference type="Pfam" id="PF16197">
    <property type="entry name" value="KAsynt_C_assoc"/>
    <property type="match status" value="2"/>
</dbReference>
<feature type="domain" description="PKS/mFAS DH" evidence="11">
    <location>
        <begin position="926"/>
        <end position="1191"/>
    </location>
</feature>
<dbReference type="SMART" id="SM00827">
    <property type="entry name" value="PKS_AT"/>
    <property type="match status" value="2"/>
</dbReference>
<feature type="region of interest" description="N-terminal hotdog fold" evidence="8">
    <location>
        <begin position="926"/>
        <end position="1048"/>
    </location>
</feature>
<dbReference type="Gene3D" id="3.40.47.10">
    <property type="match status" value="2"/>
</dbReference>
<evidence type="ECO:0000256" key="6">
    <source>
        <dbReference type="ARBA" id="ARBA00023268"/>
    </source>
</evidence>
<dbReference type="InterPro" id="IPR013968">
    <property type="entry name" value="PKS_KR"/>
</dbReference>
<dbReference type="InterPro" id="IPR032821">
    <property type="entry name" value="PKS_assoc"/>
</dbReference>
<dbReference type="InterPro" id="IPR049551">
    <property type="entry name" value="PKS_DH_C"/>
</dbReference>
<dbReference type="Pfam" id="PF22953">
    <property type="entry name" value="SpnB_Rossmann"/>
    <property type="match status" value="1"/>
</dbReference>
<dbReference type="SMART" id="SM00823">
    <property type="entry name" value="PKS_PP"/>
    <property type="match status" value="2"/>
</dbReference>
<feature type="domain" description="Ketosynthase family 3 (KS3)" evidence="10">
    <location>
        <begin position="1720"/>
        <end position="2146"/>
    </location>
</feature>
<dbReference type="InterPro" id="IPR018201">
    <property type="entry name" value="Ketoacyl_synth_AS"/>
</dbReference>
<dbReference type="CDD" id="cd00833">
    <property type="entry name" value="PKS"/>
    <property type="match status" value="2"/>
</dbReference>
<proteinExistence type="predicted"/>
<dbReference type="Pfam" id="PF00109">
    <property type="entry name" value="ketoacyl-synt"/>
    <property type="match status" value="2"/>
</dbReference>
<dbReference type="InterPro" id="IPR036291">
    <property type="entry name" value="NAD(P)-bd_dom_sf"/>
</dbReference>
<keyword evidence="4" id="KW-0808">Transferase</keyword>
<feature type="active site" description="Proton acceptor; for dehydratase activity" evidence="8">
    <location>
        <position position="957"/>
    </location>
</feature>
<dbReference type="Pfam" id="PF00550">
    <property type="entry name" value="PP-binding"/>
    <property type="match status" value="2"/>
</dbReference>
<dbReference type="InterPro" id="IPR049552">
    <property type="entry name" value="PKS_DH_N"/>
</dbReference>
<dbReference type="InterPro" id="IPR009081">
    <property type="entry name" value="PP-bd_ACP"/>
</dbReference>
<organism evidence="12 13">
    <name type="scientific">Streptomyces flavofungini</name>
    <dbReference type="NCBI Taxonomy" id="68200"/>
    <lineage>
        <taxon>Bacteria</taxon>
        <taxon>Bacillati</taxon>
        <taxon>Actinomycetota</taxon>
        <taxon>Actinomycetes</taxon>
        <taxon>Kitasatosporales</taxon>
        <taxon>Streptomycetaceae</taxon>
        <taxon>Streptomyces</taxon>
    </lineage>
</organism>
<feature type="domain" description="Ketosynthase family 3 (KS3)" evidence="10">
    <location>
        <begin position="34"/>
        <end position="458"/>
    </location>
</feature>
<dbReference type="InterPro" id="IPR014043">
    <property type="entry name" value="Acyl_transferase_dom"/>
</dbReference>
<dbReference type="InterPro" id="IPR016036">
    <property type="entry name" value="Malonyl_transacylase_ACP-bd"/>
</dbReference>
<dbReference type="InterPro" id="IPR001227">
    <property type="entry name" value="Ac_transferase_dom_sf"/>
</dbReference>
<dbReference type="Gene3D" id="3.30.70.3290">
    <property type="match status" value="2"/>
</dbReference>
<keyword evidence="6" id="KW-0511">Multifunctional enzyme</keyword>
<dbReference type="InterPro" id="IPR050091">
    <property type="entry name" value="PKS_NRPS_Biosynth_Enz"/>
</dbReference>
<dbReference type="SMART" id="SM00825">
    <property type="entry name" value="PKS_KS"/>
    <property type="match status" value="2"/>
</dbReference>
<comment type="pathway">
    <text evidence="1">Antibiotic biosynthesis.</text>
</comment>
<dbReference type="PROSITE" id="PS00606">
    <property type="entry name" value="KS3_1"/>
    <property type="match status" value="2"/>
</dbReference>
<feature type="active site" description="Proton donor; for dehydratase activity" evidence="8">
    <location>
        <position position="1117"/>
    </location>
</feature>
<dbReference type="SUPFAM" id="SSF47336">
    <property type="entry name" value="ACP-like"/>
    <property type="match status" value="2"/>
</dbReference>
<dbReference type="Pfam" id="PF02801">
    <property type="entry name" value="Ketoacyl-synt_C"/>
    <property type="match status" value="2"/>
</dbReference>
<dbReference type="PANTHER" id="PTHR43775:SF51">
    <property type="entry name" value="INACTIVE PHENOLPHTHIOCEROL SYNTHESIS POLYKETIDE SYNTHASE TYPE I PKS1-RELATED"/>
    <property type="match status" value="1"/>
</dbReference>
<comment type="caution">
    <text evidence="8">Lacks conserved residue(s) required for the propagation of feature annotation.</text>
</comment>
<dbReference type="SUPFAM" id="SSF52151">
    <property type="entry name" value="FabD/lysophospholipase-like"/>
    <property type="match status" value="2"/>
</dbReference>
<dbReference type="InterPro" id="IPR049900">
    <property type="entry name" value="PKS_mFAS_DH"/>
</dbReference>
<evidence type="ECO:0000313" key="12">
    <source>
        <dbReference type="EMBL" id="MBJ3810647.1"/>
    </source>
</evidence>